<dbReference type="Pfam" id="PF19112">
    <property type="entry name" value="VanA_C"/>
    <property type="match status" value="1"/>
</dbReference>
<dbReference type="InterPro" id="IPR036922">
    <property type="entry name" value="Rieske_2Fe-2S_sf"/>
</dbReference>
<dbReference type="PANTHER" id="PTHR21266">
    <property type="entry name" value="IRON-SULFUR DOMAIN CONTAINING PROTEIN"/>
    <property type="match status" value="1"/>
</dbReference>
<evidence type="ECO:0000313" key="7">
    <source>
        <dbReference type="EMBL" id="PKU24477.1"/>
    </source>
</evidence>
<dbReference type="CDD" id="cd03469">
    <property type="entry name" value="Rieske_RO_Alpha_N"/>
    <property type="match status" value="1"/>
</dbReference>
<dbReference type="PROSITE" id="PS51296">
    <property type="entry name" value="RIESKE"/>
    <property type="match status" value="1"/>
</dbReference>
<dbReference type="InterPro" id="IPR044043">
    <property type="entry name" value="VanA_C_cat"/>
</dbReference>
<proteinExistence type="predicted"/>
<keyword evidence="2" id="KW-0479">Metal-binding</keyword>
<dbReference type="InterPro" id="IPR050584">
    <property type="entry name" value="Cholesterol_7-desaturase"/>
</dbReference>
<keyword evidence="8" id="KW-1185">Reference proteome</keyword>
<name>A0A2N3PVR7_9PROT</name>
<keyword evidence="4" id="KW-0408">Iron</keyword>
<feature type="domain" description="Rieske" evidence="6">
    <location>
        <begin position="13"/>
        <end position="116"/>
    </location>
</feature>
<evidence type="ECO:0000259" key="6">
    <source>
        <dbReference type="PROSITE" id="PS51296"/>
    </source>
</evidence>
<keyword evidence="1" id="KW-0001">2Fe-2S</keyword>
<keyword evidence="5" id="KW-0411">Iron-sulfur</keyword>
<dbReference type="GO" id="GO:0046872">
    <property type="term" value="F:metal ion binding"/>
    <property type="evidence" value="ECO:0007669"/>
    <property type="project" value="UniProtKB-KW"/>
</dbReference>
<dbReference type="Pfam" id="PF00355">
    <property type="entry name" value="Rieske"/>
    <property type="match status" value="1"/>
</dbReference>
<evidence type="ECO:0000256" key="5">
    <source>
        <dbReference type="ARBA" id="ARBA00023014"/>
    </source>
</evidence>
<evidence type="ECO:0000256" key="4">
    <source>
        <dbReference type="ARBA" id="ARBA00023004"/>
    </source>
</evidence>
<sequence>MLTARQKTLRKYWYAVMPLEHLADGPKPFRLMGEDIVLFLDAEGSPVALRDRCCHRTARLSKGWCEQGRIVCGYHGWTYDGEGRLVRIPQLDAETALPKHKLRSYHCMARYGYAWVALDDPIADLFDIPEDRDPGYRRIMQFYEEWKTAPLRMMENSFDNAHFSFVHRSTFGRADQTKPKKYEIVETDEGFYAASCVDILNPPEAHRVTGSSEPTTTRDMKNHWYLPFCRRMDMEYPSGIRHIIINCATPIDDERIQLVQILYRNDREEDCPAQLLIDWDAKITLEDKEILESTDPDATLDVGRKLEAHMMSDRPGLLMRRRLLDTLRAHGEEEITAA</sequence>
<dbReference type="AlphaFoldDB" id="A0A2N3PVR7"/>
<dbReference type="SUPFAM" id="SSF50022">
    <property type="entry name" value="ISP domain"/>
    <property type="match status" value="1"/>
</dbReference>
<dbReference type="EMBL" id="PIUM01000011">
    <property type="protein sequence ID" value="PKU24477.1"/>
    <property type="molecule type" value="Genomic_DNA"/>
</dbReference>
<dbReference type="PANTHER" id="PTHR21266:SF60">
    <property type="entry name" value="3-KETOSTEROID-9-ALPHA-MONOOXYGENASE, OXYGENASE COMPONENT"/>
    <property type="match status" value="1"/>
</dbReference>
<keyword evidence="3" id="KW-0560">Oxidoreductase</keyword>
<dbReference type="Gene3D" id="3.90.380.10">
    <property type="entry name" value="Naphthalene 1,2-dioxygenase Alpha Subunit, Chain A, domain 1"/>
    <property type="match status" value="1"/>
</dbReference>
<protein>
    <submittedName>
        <fullName evidence="7">Rieske (2Fe-2S) protein</fullName>
    </submittedName>
</protein>
<comment type="caution">
    <text evidence="7">The sequence shown here is derived from an EMBL/GenBank/DDBJ whole genome shotgun (WGS) entry which is preliminary data.</text>
</comment>
<gene>
    <name evidence="7" type="ORF">CWS72_11565</name>
</gene>
<dbReference type="InterPro" id="IPR017941">
    <property type="entry name" value="Rieske_2Fe-2S"/>
</dbReference>
<evidence type="ECO:0000256" key="2">
    <source>
        <dbReference type="ARBA" id="ARBA00022723"/>
    </source>
</evidence>
<evidence type="ECO:0000256" key="1">
    <source>
        <dbReference type="ARBA" id="ARBA00022714"/>
    </source>
</evidence>
<dbReference type="GO" id="GO:0016491">
    <property type="term" value="F:oxidoreductase activity"/>
    <property type="evidence" value="ECO:0007669"/>
    <property type="project" value="UniProtKB-KW"/>
</dbReference>
<dbReference type="SUPFAM" id="SSF55961">
    <property type="entry name" value="Bet v1-like"/>
    <property type="match status" value="1"/>
</dbReference>
<dbReference type="Proteomes" id="UP000233293">
    <property type="component" value="Unassembled WGS sequence"/>
</dbReference>
<dbReference type="RefSeq" id="WP_101250763.1">
    <property type="nucleotide sequence ID" value="NZ_PIUM01000011.1"/>
</dbReference>
<dbReference type="OrthoDB" id="9800776at2"/>
<reference evidence="8" key="1">
    <citation type="submission" date="2017-12" db="EMBL/GenBank/DDBJ databases">
        <title>Draft genome sequence of Telmatospirillum siberiense 26-4b1T, an acidotolerant peatland alphaproteobacterium potentially involved in sulfur cycling.</title>
        <authorList>
            <person name="Hausmann B."/>
            <person name="Pjevac P."/>
            <person name="Schreck K."/>
            <person name="Herbold C.W."/>
            <person name="Daims H."/>
            <person name="Wagner M."/>
            <person name="Pester M."/>
            <person name="Loy A."/>
        </authorList>
    </citation>
    <scope>NUCLEOTIDE SEQUENCE [LARGE SCALE GENOMIC DNA]</scope>
    <source>
        <strain evidence="8">26-4b1</strain>
    </source>
</reference>
<organism evidence="7 8">
    <name type="scientific">Telmatospirillum siberiense</name>
    <dbReference type="NCBI Taxonomy" id="382514"/>
    <lineage>
        <taxon>Bacteria</taxon>
        <taxon>Pseudomonadati</taxon>
        <taxon>Pseudomonadota</taxon>
        <taxon>Alphaproteobacteria</taxon>
        <taxon>Rhodospirillales</taxon>
        <taxon>Rhodospirillaceae</taxon>
        <taxon>Telmatospirillum</taxon>
    </lineage>
</organism>
<accession>A0A2N3PVR7</accession>
<evidence type="ECO:0000256" key="3">
    <source>
        <dbReference type="ARBA" id="ARBA00023002"/>
    </source>
</evidence>
<dbReference type="Gene3D" id="2.102.10.10">
    <property type="entry name" value="Rieske [2Fe-2S] iron-sulphur domain"/>
    <property type="match status" value="1"/>
</dbReference>
<dbReference type="GO" id="GO:0051537">
    <property type="term" value="F:2 iron, 2 sulfur cluster binding"/>
    <property type="evidence" value="ECO:0007669"/>
    <property type="project" value="UniProtKB-KW"/>
</dbReference>
<evidence type="ECO:0000313" key="8">
    <source>
        <dbReference type="Proteomes" id="UP000233293"/>
    </source>
</evidence>